<comment type="caution">
    <text evidence="1">The sequence shown here is derived from an EMBL/GenBank/DDBJ whole genome shotgun (WGS) entry which is preliminary data.</text>
</comment>
<evidence type="ECO:0000313" key="2">
    <source>
        <dbReference type="Proteomes" id="UP000238937"/>
    </source>
</evidence>
<dbReference type="RefSeq" id="WP_106308927.1">
    <property type="nucleotide sequence ID" value="NZ_PVWO01000314.1"/>
</dbReference>
<proteinExistence type="predicted"/>
<keyword evidence="2" id="KW-1185">Reference proteome</keyword>
<evidence type="ECO:0000313" key="1">
    <source>
        <dbReference type="EMBL" id="PSB52861.1"/>
    </source>
</evidence>
<sequence>MDLSILPDDQLLQLIEAVTKEVARRAIAIQAATNKYWQDTKEEILDNINNCQAPIDNDCTKATVISLLKNLDFFRAYKYDSFSLSIWEKNGDIRLYLQQSFKNNGWKFTYYHTGNPWKFKASIEAPDLDPSGISGFRNFGRLICDELPVKFKCFSTHDAKNQIDTQLLQRYQSKL</sequence>
<name>A0A2T1G6J5_9CYAN</name>
<organism evidence="1 2">
    <name type="scientific">Chamaesiphon polymorphus CCALA 037</name>
    <dbReference type="NCBI Taxonomy" id="2107692"/>
    <lineage>
        <taxon>Bacteria</taxon>
        <taxon>Bacillati</taxon>
        <taxon>Cyanobacteriota</taxon>
        <taxon>Cyanophyceae</taxon>
        <taxon>Gomontiellales</taxon>
        <taxon>Chamaesiphonaceae</taxon>
        <taxon>Chamaesiphon</taxon>
    </lineage>
</organism>
<dbReference type="Proteomes" id="UP000238937">
    <property type="component" value="Unassembled WGS sequence"/>
</dbReference>
<dbReference type="EMBL" id="PVWO01000314">
    <property type="protein sequence ID" value="PSB52861.1"/>
    <property type="molecule type" value="Genomic_DNA"/>
</dbReference>
<gene>
    <name evidence="1" type="ORF">C7B77_20070</name>
</gene>
<accession>A0A2T1G6J5</accession>
<dbReference type="AlphaFoldDB" id="A0A2T1G6J5"/>
<dbReference type="OrthoDB" id="3152898at2"/>
<protein>
    <submittedName>
        <fullName evidence="1">Uncharacterized protein</fullName>
    </submittedName>
</protein>
<reference evidence="1 2" key="1">
    <citation type="submission" date="2018-03" db="EMBL/GenBank/DDBJ databases">
        <title>The ancient ancestry and fast evolution of plastids.</title>
        <authorList>
            <person name="Moore K.R."/>
            <person name="Magnabosco C."/>
            <person name="Momper L."/>
            <person name="Gold D.A."/>
            <person name="Bosak T."/>
            <person name="Fournier G.P."/>
        </authorList>
    </citation>
    <scope>NUCLEOTIDE SEQUENCE [LARGE SCALE GENOMIC DNA]</scope>
    <source>
        <strain evidence="1 2">CCALA 037</strain>
    </source>
</reference>